<dbReference type="AlphaFoldDB" id="A0AAU9B4V0"/>
<dbReference type="KEGG" id="lem:LEN_4110"/>
<dbReference type="RefSeq" id="WP_145960175.1">
    <property type="nucleotide sequence ID" value="NZ_AP014940.1"/>
</dbReference>
<name>A0AAU9B4V0_LYSEN</name>
<feature type="region of interest" description="Disordered" evidence="1">
    <location>
        <begin position="93"/>
        <end position="113"/>
    </location>
</feature>
<evidence type="ECO:0000256" key="1">
    <source>
        <dbReference type="SAM" id="MobiDB-lite"/>
    </source>
</evidence>
<sequence length="236" mass="26358">MHRYALIAKPIRHAYIDALLTESFDAERFVHDAMHASTRSRMRSIRSPHSRTKLNRSFMHEVTSALRARRIDAIADMRADARRARTHEHIRRNRNKNARHARRSGIDAPPEAARCRRGSAARDARSRNLGVAAGDAESGLLGEAAGGIGLAVVPDRRLKKISRIGAGRIRRARSLRLRWCRLRFGAYCAARPRPFRNVFRCFVTLSSPDQLAIANLRKGMTADLAASALALAAALR</sequence>
<dbReference type="GeneID" id="83066736"/>
<dbReference type="EMBL" id="AP014940">
    <property type="protein sequence ID" value="BAV99597.1"/>
    <property type="molecule type" value="Genomic_DNA"/>
</dbReference>
<evidence type="ECO:0000313" key="2">
    <source>
        <dbReference type="EMBL" id="BAV99597.1"/>
    </source>
</evidence>
<evidence type="ECO:0000313" key="3">
    <source>
        <dbReference type="Proteomes" id="UP000218824"/>
    </source>
</evidence>
<feature type="compositionally biased region" description="Basic residues" evidence="1">
    <location>
        <begin position="93"/>
        <end position="103"/>
    </location>
</feature>
<protein>
    <submittedName>
        <fullName evidence="2">Uncharacterized protein</fullName>
    </submittedName>
</protein>
<reference evidence="2 3" key="1">
    <citation type="journal article" date="2017" name="DNA Res.">
        <title>Complete genome sequence and expression profile of the commercial lytic enzyme producer Lysobacter enzymogenes M497-1.</title>
        <authorList>
            <person name="Takami H."/>
            <person name="Toyoda A."/>
            <person name="Uchiyama I."/>
            <person name="Itoh T."/>
            <person name="Takaki Y."/>
            <person name="Arai W."/>
            <person name="Nishi S."/>
            <person name="Kawai M."/>
            <person name="Shinya K."/>
            <person name="Ikeda H."/>
        </authorList>
    </citation>
    <scope>NUCLEOTIDE SEQUENCE [LARGE SCALE GENOMIC DNA]</scope>
    <source>
        <strain evidence="2 3">M497-1</strain>
    </source>
</reference>
<proteinExistence type="predicted"/>
<organism evidence="2 3">
    <name type="scientific">Lysobacter enzymogenes</name>
    <dbReference type="NCBI Taxonomy" id="69"/>
    <lineage>
        <taxon>Bacteria</taxon>
        <taxon>Pseudomonadati</taxon>
        <taxon>Pseudomonadota</taxon>
        <taxon>Gammaproteobacteria</taxon>
        <taxon>Lysobacterales</taxon>
        <taxon>Lysobacteraceae</taxon>
        <taxon>Lysobacter</taxon>
    </lineage>
</organism>
<accession>A0AAU9B4V0</accession>
<gene>
    <name evidence="2" type="ORF">LEN_4110</name>
</gene>
<dbReference type="Proteomes" id="UP000218824">
    <property type="component" value="Chromosome"/>
</dbReference>